<accession>A0A2A8D5H8</accession>
<dbReference type="AlphaFoldDB" id="A0A2A8D5H8"/>
<protein>
    <submittedName>
        <fullName evidence="2">DUF4235 domain-containing protein</fullName>
    </submittedName>
</protein>
<evidence type="ECO:0000313" key="2">
    <source>
        <dbReference type="EMBL" id="PEN16161.1"/>
    </source>
</evidence>
<dbReference type="Pfam" id="PF14019">
    <property type="entry name" value="DUF4235"/>
    <property type="match status" value="1"/>
</dbReference>
<keyword evidence="1" id="KW-0812">Transmembrane</keyword>
<feature type="transmembrane region" description="Helical" evidence="1">
    <location>
        <begin position="50"/>
        <end position="69"/>
    </location>
</feature>
<comment type="caution">
    <text evidence="2">The sequence shown here is derived from an EMBL/GenBank/DDBJ whole genome shotgun (WGS) entry which is preliminary data.</text>
</comment>
<proteinExistence type="predicted"/>
<dbReference type="InterPro" id="IPR025329">
    <property type="entry name" value="DUF4235"/>
</dbReference>
<name>A0A2A8D5H8_9MICC</name>
<dbReference type="RefSeq" id="WP_048778441.1">
    <property type="nucleotide sequence ID" value="NZ_CAUVKF010000007.1"/>
</dbReference>
<dbReference type="Proteomes" id="UP000219947">
    <property type="component" value="Unassembled WGS sequence"/>
</dbReference>
<reference evidence="2" key="1">
    <citation type="submission" date="2017-10" db="EMBL/GenBank/DDBJ databases">
        <title>Kefir isolates.</title>
        <authorList>
            <person name="Kim Y."/>
            <person name="Blasche S."/>
        </authorList>
    </citation>
    <scope>NUCLEOTIDE SEQUENCE [LARGE SCALE GENOMIC DNA]</scope>
    <source>
        <strain evidence="2">OG2-2</strain>
    </source>
</reference>
<sequence>MNPIAKIAITGANMAAAALASKGLGAAWKRVTGNEPPTTDPESEDTLRHVIVWSVVTSVVGALVSVGIARAQRRFFS</sequence>
<keyword evidence="3" id="KW-1185">Reference proteome</keyword>
<evidence type="ECO:0000256" key="1">
    <source>
        <dbReference type="SAM" id="Phobius"/>
    </source>
</evidence>
<keyword evidence="1" id="KW-1133">Transmembrane helix</keyword>
<gene>
    <name evidence="2" type="ORF">CRM92_05550</name>
</gene>
<evidence type="ECO:0000313" key="3">
    <source>
        <dbReference type="Proteomes" id="UP000219947"/>
    </source>
</evidence>
<dbReference type="EMBL" id="PDEV01000002">
    <property type="protein sequence ID" value="PEN16161.1"/>
    <property type="molecule type" value="Genomic_DNA"/>
</dbReference>
<keyword evidence="1" id="KW-0472">Membrane</keyword>
<organism evidence="2 3">
    <name type="scientific">Rothia dentocariosa</name>
    <dbReference type="NCBI Taxonomy" id="2047"/>
    <lineage>
        <taxon>Bacteria</taxon>
        <taxon>Bacillati</taxon>
        <taxon>Actinomycetota</taxon>
        <taxon>Actinomycetes</taxon>
        <taxon>Micrococcales</taxon>
        <taxon>Micrococcaceae</taxon>
        <taxon>Rothia</taxon>
    </lineage>
</organism>